<dbReference type="Proteomes" id="UP000308092">
    <property type="component" value="Unassembled WGS sequence"/>
</dbReference>
<gene>
    <name evidence="9" type="ORF">ATNIH1004_003840</name>
    <name evidence="10" type="ORF">EYZ11_009172</name>
</gene>
<dbReference type="GO" id="GO:0005634">
    <property type="term" value="C:nucleus"/>
    <property type="evidence" value="ECO:0007669"/>
    <property type="project" value="TreeGrafter"/>
</dbReference>
<feature type="domain" description="Zn(2)-C6 fungal-type" evidence="8">
    <location>
        <begin position="36"/>
        <end position="65"/>
    </location>
</feature>
<dbReference type="InterPro" id="IPR051127">
    <property type="entry name" value="Fungal_SecMet_Regulators"/>
</dbReference>
<name>A0A4S3JAP3_9EURO</name>
<dbReference type="STRING" id="1220188.A0A4S3JAP3"/>
<dbReference type="InterPro" id="IPR007219">
    <property type="entry name" value="XnlR_reg_dom"/>
</dbReference>
<feature type="region of interest" description="Disordered" evidence="7">
    <location>
        <begin position="772"/>
        <end position="799"/>
    </location>
</feature>
<evidence type="ECO:0000256" key="6">
    <source>
        <dbReference type="SAM" id="Coils"/>
    </source>
</evidence>
<evidence type="ECO:0000259" key="8">
    <source>
        <dbReference type="PROSITE" id="PS50048"/>
    </source>
</evidence>
<dbReference type="PANTHER" id="PTHR47424:SF12">
    <property type="entry name" value="TRANSCRIPTION FACTOR ASQA"/>
    <property type="match status" value="1"/>
</dbReference>
<dbReference type="RefSeq" id="XP_033427319.1">
    <property type="nucleotide sequence ID" value="XM_033568513.1"/>
</dbReference>
<evidence type="ECO:0000313" key="10">
    <source>
        <dbReference type="EMBL" id="THC91357.1"/>
    </source>
</evidence>
<evidence type="ECO:0000313" key="12">
    <source>
        <dbReference type="Proteomes" id="UP000324241"/>
    </source>
</evidence>
<dbReference type="GO" id="GO:0000981">
    <property type="term" value="F:DNA-binding transcription factor activity, RNA polymerase II-specific"/>
    <property type="evidence" value="ECO:0007669"/>
    <property type="project" value="InterPro"/>
</dbReference>
<feature type="region of interest" description="Disordered" evidence="7">
    <location>
        <begin position="713"/>
        <end position="760"/>
    </location>
</feature>
<dbReference type="GO" id="GO:0000978">
    <property type="term" value="F:RNA polymerase II cis-regulatory region sequence-specific DNA binding"/>
    <property type="evidence" value="ECO:0007669"/>
    <property type="project" value="TreeGrafter"/>
</dbReference>
<reference evidence="9 12" key="2">
    <citation type="submission" date="2019-08" db="EMBL/GenBank/DDBJ databases">
        <title>The genome sequence of a newly discovered highly antifungal drug resistant Aspergillus species, Aspergillus tanneri NIH 1004.</title>
        <authorList>
            <person name="Mounaud S."/>
            <person name="Singh I."/>
            <person name="Joardar V."/>
            <person name="Pakala S."/>
            <person name="Pakala S."/>
            <person name="Venepally P."/>
            <person name="Chung J.K."/>
            <person name="Losada L."/>
            <person name="Nierman W.C."/>
        </authorList>
    </citation>
    <scope>NUCLEOTIDE SEQUENCE [LARGE SCALE GENOMIC DNA]</scope>
    <source>
        <strain evidence="9 12">NIH1004</strain>
    </source>
</reference>
<keyword evidence="2" id="KW-0805">Transcription regulation</keyword>
<feature type="compositionally biased region" description="Basic and acidic residues" evidence="7">
    <location>
        <begin position="226"/>
        <end position="235"/>
    </location>
</feature>
<sequence length="835" mass="93688">MFSTFSANLDITDGPREKSATPVAAPRPKRSQVARACDWCRVNRIKCDDKQPCQNCENRGGHCSNTKLLEATSLPAANRYGLIPTASGLQNGLVIRRIQARITNDVCGDREIQRLRNKVKDLQEQIRAAKEEAEIRAQAHAQIQAPTGYATPPLSDAVNSSFSYAELLSNTKEGWQGKPQGGLYYGPMSSTYFVTRITRYLSQVLNQPLMDTKIEACVARFDYRTPSHRPSRSDAGRVSAESYPDGADDTEDLTRSQEEYFLNLLWQSFHCVYPILSEADFRKYYELLWSNTSPDGTATRKPSPLVDVLLAVCMQYGSTFLIRDNDGHGTKDTSYSENSNMAGHSFYQRAQRLLQSELEHPSVLVLQSHLYSVIYLYNVSLLNTAHIHLGMTLRIAHTLRLHLQPLDGTPPEEQELHRNIWWTLYRLDSQLSMTLGRPPLIQTSQVSCGLPRDDREHIRMSGTMLLSGHEDISCISFHVQCIKLIFAVQGVQAAFQRKCSQLLSGDEVQDIYDNPRISEALAEFLGHEMTAVHKWVQNVPRSLRNARKGTREAFSTERAALNLDLYSPLWLQRQRLLLELLYHHLLISTFRPFLRFPPVASSLTPLADNHNITCLNHAMAITSILHQVLSETDVLRGWSPVFQYQWDAILCTLGFVLANPVCPPTPSARKSLQTAIRTLELVGDHFPAAMNAAQVVREVNCRADRLIDGFRQSLTRRQGQRSSPSSIAQNLTPPESQVQFPSTNQTPSAPALSESLPPSSLQLARNRSIQHMPSLEMTSSTSPTELSPRLVTTTESHSAHLSTTVPVDVISSSEVHWMQANAMILDSWTDFTSDL</sequence>
<evidence type="ECO:0000256" key="3">
    <source>
        <dbReference type="ARBA" id="ARBA00023125"/>
    </source>
</evidence>
<dbReference type="OrthoDB" id="2283488at2759"/>
<keyword evidence="11" id="KW-1185">Reference proteome</keyword>
<evidence type="ECO:0000256" key="1">
    <source>
        <dbReference type="ARBA" id="ARBA00022723"/>
    </source>
</evidence>
<dbReference type="CDD" id="cd00067">
    <property type="entry name" value="GAL4"/>
    <property type="match status" value="1"/>
</dbReference>
<proteinExistence type="predicted"/>
<feature type="coiled-coil region" evidence="6">
    <location>
        <begin position="112"/>
        <end position="139"/>
    </location>
</feature>
<evidence type="ECO:0000256" key="5">
    <source>
        <dbReference type="ARBA" id="ARBA00023242"/>
    </source>
</evidence>
<comment type="caution">
    <text evidence="10">The sequence shown here is derived from an EMBL/GenBank/DDBJ whole genome shotgun (WGS) entry which is preliminary data.</text>
</comment>
<keyword evidence="1" id="KW-0479">Metal-binding</keyword>
<dbReference type="VEuPathDB" id="FungiDB:EYZ11_009172"/>
<dbReference type="PANTHER" id="PTHR47424">
    <property type="entry name" value="REGULATORY PROTEIN GAL4"/>
    <property type="match status" value="1"/>
</dbReference>
<dbReference type="AlphaFoldDB" id="A0A4S3JAP3"/>
<feature type="compositionally biased region" description="Polar residues" evidence="7">
    <location>
        <begin position="713"/>
        <end position="746"/>
    </location>
</feature>
<evidence type="ECO:0000256" key="4">
    <source>
        <dbReference type="ARBA" id="ARBA00023163"/>
    </source>
</evidence>
<keyword evidence="5" id="KW-0539">Nucleus</keyword>
<dbReference type="SMART" id="SM00066">
    <property type="entry name" value="GAL4"/>
    <property type="match status" value="1"/>
</dbReference>
<dbReference type="Pfam" id="PF04082">
    <property type="entry name" value="Fungal_trans"/>
    <property type="match status" value="1"/>
</dbReference>
<evidence type="ECO:0000256" key="2">
    <source>
        <dbReference type="ARBA" id="ARBA00023015"/>
    </source>
</evidence>
<dbReference type="InterPro" id="IPR001138">
    <property type="entry name" value="Zn2Cys6_DnaBD"/>
</dbReference>
<dbReference type="InterPro" id="IPR036864">
    <property type="entry name" value="Zn2-C6_fun-type_DNA-bd_sf"/>
</dbReference>
<keyword evidence="4" id="KW-0804">Transcription</keyword>
<dbReference type="PROSITE" id="PS50048">
    <property type="entry name" value="ZN2_CY6_FUNGAL_2"/>
    <property type="match status" value="1"/>
</dbReference>
<dbReference type="SUPFAM" id="SSF57701">
    <property type="entry name" value="Zn2/Cys6 DNA-binding domain"/>
    <property type="match status" value="1"/>
</dbReference>
<dbReference type="EMBL" id="SOSA01000423">
    <property type="protein sequence ID" value="THC91357.1"/>
    <property type="molecule type" value="Genomic_DNA"/>
</dbReference>
<dbReference type="GO" id="GO:0006351">
    <property type="term" value="P:DNA-templated transcription"/>
    <property type="evidence" value="ECO:0007669"/>
    <property type="project" value="InterPro"/>
</dbReference>
<dbReference type="GO" id="GO:0000435">
    <property type="term" value="P:positive regulation of transcription from RNA polymerase II promoter by galactose"/>
    <property type="evidence" value="ECO:0007669"/>
    <property type="project" value="TreeGrafter"/>
</dbReference>
<dbReference type="PROSITE" id="PS00463">
    <property type="entry name" value="ZN2_CY6_FUNGAL_1"/>
    <property type="match status" value="1"/>
</dbReference>
<keyword evidence="3" id="KW-0238">DNA-binding</keyword>
<dbReference type="GeneID" id="54326542"/>
<dbReference type="Gene3D" id="4.10.240.10">
    <property type="entry name" value="Zn(2)-C6 fungal-type DNA-binding domain"/>
    <property type="match status" value="1"/>
</dbReference>
<dbReference type="Proteomes" id="UP000324241">
    <property type="component" value="Unassembled WGS sequence"/>
</dbReference>
<organism evidence="10 11">
    <name type="scientific">Aspergillus tanneri</name>
    <dbReference type="NCBI Taxonomy" id="1220188"/>
    <lineage>
        <taxon>Eukaryota</taxon>
        <taxon>Fungi</taxon>
        <taxon>Dikarya</taxon>
        <taxon>Ascomycota</taxon>
        <taxon>Pezizomycotina</taxon>
        <taxon>Eurotiomycetes</taxon>
        <taxon>Eurotiomycetidae</taxon>
        <taxon>Eurotiales</taxon>
        <taxon>Aspergillaceae</taxon>
        <taxon>Aspergillus</taxon>
        <taxon>Aspergillus subgen. Circumdati</taxon>
    </lineage>
</organism>
<dbReference type="SMART" id="SM00906">
    <property type="entry name" value="Fungal_trans"/>
    <property type="match status" value="1"/>
</dbReference>
<evidence type="ECO:0000313" key="11">
    <source>
        <dbReference type="Proteomes" id="UP000308092"/>
    </source>
</evidence>
<feature type="region of interest" description="Disordered" evidence="7">
    <location>
        <begin position="226"/>
        <end position="251"/>
    </location>
</feature>
<dbReference type="CDD" id="cd12148">
    <property type="entry name" value="fungal_TF_MHR"/>
    <property type="match status" value="1"/>
</dbReference>
<feature type="region of interest" description="Disordered" evidence="7">
    <location>
        <begin position="1"/>
        <end position="28"/>
    </location>
</feature>
<dbReference type="GO" id="GO:0008270">
    <property type="term" value="F:zinc ion binding"/>
    <property type="evidence" value="ECO:0007669"/>
    <property type="project" value="InterPro"/>
</dbReference>
<evidence type="ECO:0000256" key="7">
    <source>
        <dbReference type="SAM" id="MobiDB-lite"/>
    </source>
</evidence>
<dbReference type="EMBL" id="QUQM01000003">
    <property type="protein sequence ID" value="KAA8647958.1"/>
    <property type="molecule type" value="Genomic_DNA"/>
</dbReference>
<feature type="compositionally biased region" description="Low complexity" evidence="7">
    <location>
        <begin position="747"/>
        <end position="760"/>
    </location>
</feature>
<dbReference type="Pfam" id="PF00172">
    <property type="entry name" value="Zn_clus"/>
    <property type="match status" value="1"/>
</dbReference>
<keyword evidence="6" id="KW-0175">Coiled coil</keyword>
<evidence type="ECO:0000313" key="9">
    <source>
        <dbReference type="EMBL" id="KAA8647958.1"/>
    </source>
</evidence>
<protein>
    <recommendedName>
        <fullName evidence="8">Zn(2)-C6 fungal-type domain-containing protein</fullName>
    </recommendedName>
</protein>
<reference evidence="10 11" key="1">
    <citation type="submission" date="2019-03" db="EMBL/GenBank/DDBJ databases">
        <title>The genome sequence of a newly discovered highly antifungal drug resistant Aspergillus species, Aspergillus tanneri NIH 1004.</title>
        <authorList>
            <person name="Mounaud S."/>
            <person name="Singh I."/>
            <person name="Joardar V."/>
            <person name="Pakala S."/>
            <person name="Pakala S."/>
            <person name="Venepally P."/>
            <person name="Hoover J."/>
            <person name="Nierman W."/>
            <person name="Chung J."/>
            <person name="Losada L."/>
        </authorList>
    </citation>
    <scope>NUCLEOTIDE SEQUENCE [LARGE SCALE GENOMIC DNA]</scope>
    <source>
        <strain evidence="10 11">NIH1004</strain>
    </source>
</reference>
<accession>A0A4S3JAP3</accession>